<dbReference type="GO" id="GO:0004527">
    <property type="term" value="F:exonuclease activity"/>
    <property type="evidence" value="ECO:0007669"/>
    <property type="project" value="UniProtKB-KW"/>
</dbReference>
<evidence type="ECO:0000313" key="5">
    <source>
        <dbReference type="Proteomes" id="UP000318711"/>
    </source>
</evidence>
<dbReference type="PANTHER" id="PTHR30255:SF2">
    <property type="entry name" value="SINGLE-STRANDED-DNA-SPECIFIC EXONUCLEASE RECJ"/>
    <property type="match status" value="1"/>
</dbReference>
<dbReference type="GO" id="GO:0003676">
    <property type="term" value="F:nucleic acid binding"/>
    <property type="evidence" value="ECO:0007669"/>
    <property type="project" value="InterPro"/>
</dbReference>
<evidence type="ECO:0000256" key="1">
    <source>
        <dbReference type="ARBA" id="ARBA00022801"/>
    </source>
</evidence>
<dbReference type="InterPro" id="IPR003156">
    <property type="entry name" value="DHHA1_dom"/>
</dbReference>
<dbReference type="InterPro" id="IPR041122">
    <property type="entry name" value="RecJ_OB"/>
</dbReference>
<dbReference type="InterPro" id="IPR051673">
    <property type="entry name" value="SSDNA_exonuclease_RecJ"/>
</dbReference>
<dbReference type="Gene3D" id="2.40.50.460">
    <property type="match status" value="1"/>
</dbReference>
<dbReference type="SUPFAM" id="SSF64182">
    <property type="entry name" value="DHH phosphoesterases"/>
    <property type="match status" value="1"/>
</dbReference>
<keyword evidence="4" id="KW-0269">Exonuclease</keyword>
<evidence type="ECO:0000259" key="3">
    <source>
        <dbReference type="Pfam" id="PF17768"/>
    </source>
</evidence>
<dbReference type="PANTHER" id="PTHR30255">
    <property type="entry name" value="SINGLE-STRANDED-DNA-SPECIFIC EXONUCLEASE RECJ"/>
    <property type="match status" value="1"/>
</dbReference>
<dbReference type="Proteomes" id="UP000318711">
    <property type="component" value="Unassembled WGS sequence"/>
</dbReference>
<evidence type="ECO:0000313" key="4">
    <source>
        <dbReference type="EMBL" id="TSC97298.1"/>
    </source>
</evidence>
<keyword evidence="4" id="KW-0540">Nuclease</keyword>
<dbReference type="InterPro" id="IPR038763">
    <property type="entry name" value="DHH_sf"/>
</dbReference>
<name>A0A554LWP5_9BACT</name>
<evidence type="ECO:0000259" key="2">
    <source>
        <dbReference type="Pfam" id="PF02272"/>
    </source>
</evidence>
<dbReference type="EMBL" id="VMGL01000006">
    <property type="protein sequence ID" value="TSC97298.1"/>
    <property type="molecule type" value="Genomic_DNA"/>
</dbReference>
<sequence>AAIKPEKISAYSVGFQIAPRINAAGRIDHADLSFYLLTETDRSKLKEAAEKINLANQKRQAVLEKALQKAEKIVKKEGLAKKKLILLADEEWGEGIIGLVAAGIMERYNRPTIVLSMKDKIAKGSGRSLDFFHLEKALEKCRQFLISFGGHKKAAGLRLETKNIQPFYQYILKIADREIKDSDLLPKINIDVELELAEITPSLYGQLKKLEPFGMGNPRPVFVTHGAEILNCRAVGREEKHLKLQLSNHQKKVYADLVDCVGFDLGGWSTRLRRGDQIDLVYTIDRDDWGGQEKLQLKILDLRPSL</sequence>
<accession>A0A554LWP5</accession>
<feature type="non-terminal residue" evidence="4">
    <location>
        <position position="1"/>
    </location>
</feature>
<dbReference type="Gene3D" id="3.90.1640.30">
    <property type="match status" value="1"/>
</dbReference>
<dbReference type="Pfam" id="PF02272">
    <property type="entry name" value="DHHA1"/>
    <property type="match status" value="1"/>
</dbReference>
<proteinExistence type="predicted"/>
<protein>
    <submittedName>
        <fullName evidence="4">Single-stranded-DNA-specific exonuclease</fullName>
    </submittedName>
</protein>
<feature type="domain" description="RecJ OB" evidence="3">
    <location>
        <begin position="190"/>
        <end position="301"/>
    </location>
</feature>
<keyword evidence="1" id="KW-0378">Hydrolase</keyword>
<comment type="caution">
    <text evidence="4">The sequence shown here is derived from an EMBL/GenBank/DDBJ whole genome shotgun (WGS) entry which is preliminary data.</text>
</comment>
<dbReference type="AlphaFoldDB" id="A0A554LWP5"/>
<organism evidence="4 5">
    <name type="scientific">Candidatus Berkelbacteria bacterium Licking1014_2</name>
    <dbReference type="NCBI Taxonomy" id="2017146"/>
    <lineage>
        <taxon>Bacteria</taxon>
        <taxon>Candidatus Berkelbacteria</taxon>
    </lineage>
</organism>
<feature type="domain" description="DHHA1" evidence="2">
    <location>
        <begin position="84"/>
        <end position="171"/>
    </location>
</feature>
<dbReference type="Pfam" id="PF17768">
    <property type="entry name" value="RecJ_OB"/>
    <property type="match status" value="1"/>
</dbReference>
<gene>
    <name evidence="4" type="ORF">CEN88_77</name>
</gene>
<reference evidence="4 5" key="1">
    <citation type="submission" date="2017-07" db="EMBL/GenBank/DDBJ databases">
        <title>Mechanisms for carbon and nitrogen cycling indicate functional differentiation within the Candidate Phyla Radiation.</title>
        <authorList>
            <person name="Danczak R.E."/>
            <person name="Johnston M.D."/>
            <person name="Kenah C."/>
            <person name="Slattery M."/>
            <person name="Wrighton K.C."/>
            <person name="Wilkins M.J."/>
        </authorList>
    </citation>
    <scope>NUCLEOTIDE SEQUENCE [LARGE SCALE GENOMIC DNA]</scope>
    <source>
        <strain evidence="4">Licking1014_2</strain>
    </source>
</reference>